<gene>
    <name evidence="2" type="ORF">SAMN05892877_11018</name>
</gene>
<dbReference type="EMBL" id="OBQD01000010">
    <property type="protein sequence ID" value="SOC42476.1"/>
    <property type="molecule type" value="Genomic_DNA"/>
</dbReference>
<proteinExistence type="predicted"/>
<keyword evidence="1" id="KW-0472">Membrane</keyword>
<dbReference type="AlphaFoldDB" id="A0A285UPA5"/>
<evidence type="ECO:0000313" key="2">
    <source>
        <dbReference type="EMBL" id="SOC42476.1"/>
    </source>
</evidence>
<accession>A0A285UPA5</accession>
<organism evidence="2 3">
    <name type="scientific">Rhizobium subbaraonis</name>
    <dbReference type="NCBI Taxonomy" id="908946"/>
    <lineage>
        <taxon>Bacteria</taxon>
        <taxon>Pseudomonadati</taxon>
        <taxon>Pseudomonadota</taxon>
        <taxon>Alphaproteobacteria</taxon>
        <taxon>Hyphomicrobiales</taxon>
        <taxon>Rhizobiaceae</taxon>
        <taxon>Rhizobium/Agrobacterium group</taxon>
        <taxon>Rhizobium</taxon>
    </lineage>
</organism>
<name>A0A285UPA5_9HYPH</name>
<evidence type="ECO:0000256" key="1">
    <source>
        <dbReference type="SAM" id="Phobius"/>
    </source>
</evidence>
<dbReference type="RefSeq" id="WP_097140889.1">
    <property type="nucleotide sequence ID" value="NZ_OBQD01000010.1"/>
</dbReference>
<protein>
    <submittedName>
        <fullName evidence="2">Uncharacterized protein</fullName>
    </submittedName>
</protein>
<keyword evidence="1" id="KW-0812">Transmembrane</keyword>
<dbReference type="Proteomes" id="UP000219167">
    <property type="component" value="Unassembled WGS sequence"/>
</dbReference>
<sequence length="62" mass="6898">MNRILRVFLRPIYSPSDLFCYGLAYGLYQEHGLAACALGLSIWIIIKSCLTVYLAKGGTLDD</sequence>
<keyword evidence="1" id="KW-1133">Transmembrane helix</keyword>
<reference evidence="2 3" key="1">
    <citation type="submission" date="2017-08" db="EMBL/GenBank/DDBJ databases">
        <authorList>
            <person name="de Groot N.N."/>
        </authorList>
    </citation>
    <scope>NUCLEOTIDE SEQUENCE [LARGE SCALE GENOMIC DNA]</scope>
    <source>
        <strain evidence="2 3">JC85</strain>
    </source>
</reference>
<evidence type="ECO:0000313" key="3">
    <source>
        <dbReference type="Proteomes" id="UP000219167"/>
    </source>
</evidence>
<keyword evidence="3" id="KW-1185">Reference proteome</keyword>
<feature type="transmembrane region" description="Helical" evidence="1">
    <location>
        <begin position="32"/>
        <end position="55"/>
    </location>
</feature>